<name>A0A1N6MTD1_9GAMM</name>
<sequence length="39" mass="4448">MSQNTLNIELAIIATTIYLRTIPFAKMQTNIYLLTKFAS</sequence>
<accession>A0A1N6MTD1</accession>
<dbReference type="AlphaFoldDB" id="A0A1N6MTD1"/>
<organism evidence="1 2">
    <name type="scientific">Xenorhabdus innexi</name>
    <dbReference type="NCBI Taxonomy" id="290109"/>
    <lineage>
        <taxon>Bacteria</taxon>
        <taxon>Pseudomonadati</taxon>
        <taxon>Pseudomonadota</taxon>
        <taxon>Gammaproteobacteria</taxon>
        <taxon>Enterobacterales</taxon>
        <taxon>Morganellaceae</taxon>
        <taxon>Xenorhabdus</taxon>
    </lineage>
</organism>
<evidence type="ECO:0000313" key="1">
    <source>
        <dbReference type="EMBL" id="SIP72070.1"/>
    </source>
</evidence>
<dbReference type="Proteomes" id="UP000196435">
    <property type="component" value="Unassembled WGS sequence"/>
</dbReference>
<evidence type="ECO:0000313" key="2">
    <source>
        <dbReference type="Proteomes" id="UP000196435"/>
    </source>
</evidence>
<proteinExistence type="predicted"/>
<dbReference type="EMBL" id="FTLG01000040">
    <property type="protein sequence ID" value="SIP72070.1"/>
    <property type="molecule type" value="Genomic_DNA"/>
</dbReference>
<reference evidence="2" key="1">
    <citation type="submission" date="2016-12" db="EMBL/GenBank/DDBJ databases">
        <authorList>
            <person name="Gaudriault S."/>
        </authorList>
    </citation>
    <scope>NUCLEOTIDE SEQUENCE [LARGE SCALE GENOMIC DNA]</scope>
    <source>
        <strain evidence="2">HGB1681 (deposited as PTA-6826 in the American Type Culture Collection)</strain>
    </source>
</reference>
<gene>
    <name evidence="1" type="ORF">XIS1_1340013</name>
</gene>
<protein>
    <submittedName>
        <fullName evidence="1">Uncharacterized protein</fullName>
    </submittedName>
</protein>